<name>A0A9P9IQW3_9HYPO</name>
<protein>
    <submittedName>
        <fullName evidence="2">Uncharacterized protein</fullName>
    </submittedName>
</protein>
<accession>A0A9P9IQW3</accession>
<comment type="caution">
    <text evidence="2">The sequence shown here is derived from an EMBL/GenBank/DDBJ whole genome shotgun (WGS) entry which is preliminary data.</text>
</comment>
<feature type="region of interest" description="Disordered" evidence="1">
    <location>
        <begin position="119"/>
        <end position="139"/>
    </location>
</feature>
<organism evidence="2 3">
    <name type="scientific">Dactylonectria estremocensis</name>
    <dbReference type="NCBI Taxonomy" id="1079267"/>
    <lineage>
        <taxon>Eukaryota</taxon>
        <taxon>Fungi</taxon>
        <taxon>Dikarya</taxon>
        <taxon>Ascomycota</taxon>
        <taxon>Pezizomycotina</taxon>
        <taxon>Sordariomycetes</taxon>
        <taxon>Hypocreomycetidae</taxon>
        <taxon>Hypocreales</taxon>
        <taxon>Nectriaceae</taxon>
        <taxon>Dactylonectria</taxon>
    </lineage>
</organism>
<dbReference type="Proteomes" id="UP000717696">
    <property type="component" value="Unassembled WGS sequence"/>
</dbReference>
<dbReference type="OrthoDB" id="6513042at2759"/>
<keyword evidence="3" id="KW-1185">Reference proteome</keyword>
<evidence type="ECO:0000256" key="1">
    <source>
        <dbReference type="SAM" id="MobiDB-lite"/>
    </source>
</evidence>
<proteinExistence type="predicted"/>
<evidence type="ECO:0000313" key="3">
    <source>
        <dbReference type="Proteomes" id="UP000717696"/>
    </source>
</evidence>
<dbReference type="EMBL" id="JAGMUU010000022">
    <property type="protein sequence ID" value="KAH7127894.1"/>
    <property type="molecule type" value="Genomic_DNA"/>
</dbReference>
<sequence length="166" mass="17892">MSRRRAFGLDIEDTGFGMVHHTDMAAGEHGIAKPITALRIVIFSRMSPTSTSPFMGSECPFLAPGHPSEGWLNRDEPIADGRTMLDILRQREFKFLVAAPDNILKNLFSDDALPPLSSPTHTDKIISGTPGDTGTCSQRPRVINSLRRGHTTTTMLGIHVGGVGGG</sequence>
<gene>
    <name evidence="2" type="ORF">B0J13DRAFT_530579</name>
</gene>
<evidence type="ECO:0000313" key="2">
    <source>
        <dbReference type="EMBL" id="KAH7127894.1"/>
    </source>
</evidence>
<dbReference type="AlphaFoldDB" id="A0A9P9IQW3"/>
<reference evidence="2" key="1">
    <citation type="journal article" date="2021" name="Nat. Commun.">
        <title>Genetic determinants of endophytism in the Arabidopsis root mycobiome.</title>
        <authorList>
            <person name="Mesny F."/>
            <person name="Miyauchi S."/>
            <person name="Thiergart T."/>
            <person name="Pickel B."/>
            <person name="Atanasova L."/>
            <person name="Karlsson M."/>
            <person name="Huettel B."/>
            <person name="Barry K.W."/>
            <person name="Haridas S."/>
            <person name="Chen C."/>
            <person name="Bauer D."/>
            <person name="Andreopoulos W."/>
            <person name="Pangilinan J."/>
            <person name="LaButti K."/>
            <person name="Riley R."/>
            <person name="Lipzen A."/>
            <person name="Clum A."/>
            <person name="Drula E."/>
            <person name="Henrissat B."/>
            <person name="Kohler A."/>
            <person name="Grigoriev I.V."/>
            <person name="Martin F.M."/>
            <person name="Hacquard S."/>
        </authorList>
    </citation>
    <scope>NUCLEOTIDE SEQUENCE</scope>
    <source>
        <strain evidence="2">MPI-CAGE-AT-0021</strain>
    </source>
</reference>